<gene>
    <name evidence="6" type="primary">rlmH</name>
    <name evidence="7" type="ORF">BCUE_0430</name>
</gene>
<dbReference type="PIRSF" id="PIRSF004505">
    <property type="entry name" value="MT_bac"/>
    <property type="match status" value="1"/>
</dbReference>
<evidence type="ECO:0000313" key="8">
    <source>
        <dbReference type="Proteomes" id="UP000011563"/>
    </source>
</evidence>
<proteinExistence type="inferred from homology"/>
<comment type="caution">
    <text evidence="6">Lacks conserved residue(s) required for the propagation of feature annotation.</text>
</comment>
<dbReference type="AlphaFoldDB" id="M1M000"/>
<comment type="catalytic activity">
    <reaction evidence="6">
        <text>pseudouridine(1915) in 23S rRNA + S-adenosyl-L-methionine = N(3)-methylpseudouridine(1915) in 23S rRNA + S-adenosyl-L-homocysteine + H(+)</text>
        <dbReference type="Rhea" id="RHEA:42752"/>
        <dbReference type="Rhea" id="RHEA-COMP:10221"/>
        <dbReference type="Rhea" id="RHEA-COMP:10222"/>
        <dbReference type="ChEBI" id="CHEBI:15378"/>
        <dbReference type="ChEBI" id="CHEBI:57856"/>
        <dbReference type="ChEBI" id="CHEBI:59789"/>
        <dbReference type="ChEBI" id="CHEBI:65314"/>
        <dbReference type="ChEBI" id="CHEBI:74486"/>
        <dbReference type="EC" id="2.1.1.177"/>
    </reaction>
</comment>
<dbReference type="EMBL" id="CP003807">
    <property type="protein sequence ID" value="AGF49636.1"/>
    <property type="molecule type" value="Genomic_DNA"/>
</dbReference>
<evidence type="ECO:0000256" key="1">
    <source>
        <dbReference type="ARBA" id="ARBA00022552"/>
    </source>
</evidence>
<sequence length="159" mass="18308">MMKIIINAIGTNMPSWVKSAWQEYSKRISNQCQIELREFKPETRLKGKINSRIISIETKKLISSIPNYGYISVILDEKGKEITTKELAIFFKDCHLRGSNIAFIIGGPDGLDFSIKKMNDSSTIKISSFTLPHHMVRIILIEQIYRALSILNNHPYHRE</sequence>
<dbReference type="HOGENOM" id="CLU_100552_1_0_4"/>
<reference evidence="7 8" key="1">
    <citation type="journal article" date="2013" name="Genome Biol. Evol.">
        <title>Genome evolution and phylogenomic analysis of candidatus kinetoplastibacterium, the betaproteobacterial endosymbionts of strigomonas and angomonas.</title>
        <authorList>
            <person name="Alves J.M."/>
            <person name="Serrano M.G."/>
            <person name="Maia da Silva F."/>
            <person name="Voegtly L.J."/>
            <person name="Matveyev A.V."/>
            <person name="Teixeira M.M."/>
            <person name="Camargo E.P."/>
            <person name="Buck G.A."/>
        </authorList>
    </citation>
    <scope>NUCLEOTIDE SEQUENCE [LARGE SCALE GENOMIC DNA]</scope>
    <source>
        <strain evidence="7 8">TCC012E</strain>
    </source>
</reference>
<dbReference type="RefSeq" id="WP_015237887.1">
    <property type="nucleotide sequence ID" value="NC_020285.1"/>
</dbReference>
<dbReference type="Proteomes" id="UP000011563">
    <property type="component" value="Chromosome"/>
</dbReference>
<dbReference type="Gene3D" id="3.40.1280.10">
    <property type="match status" value="1"/>
</dbReference>
<evidence type="ECO:0000256" key="4">
    <source>
        <dbReference type="ARBA" id="ARBA00022691"/>
    </source>
</evidence>
<dbReference type="Pfam" id="PF02590">
    <property type="entry name" value="SPOUT_MTase"/>
    <property type="match status" value="1"/>
</dbReference>
<keyword evidence="4 6" id="KW-0949">S-adenosyl-L-methionine</keyword>
<dbReference type="InterPro" id="IPR029028">
    <property type="entry name" value="Alpha/beta_knot_MTases"/>
</dbReference>
<keyword evidence="6" id="KW-0963">Cytoplasm</keyword>
<evidence type="ECO:0000313" key="7">
    <source>
        <dbReference type="EMBL" id="AGF49636.1"/>
    </source>
</evidence>
<evidence type="ECO:0000256" key="6">
    <source>
        <dbReference type="HAMAP-Rule" id="MF_00658"/>
    </source>
</evidence>
<comment type="similarity">
    <text evidence="5 6">Belongs to the RNA methyltransferase RlmH family.</text>
</comment>
<comment type="subcellular location">
    <subcellularLocation>
        <location evidence="6">Cytoplasm</location>
    </subcellularLocation>
</comment>
<dbReference type="NCBIfam" id="NF000986">
    <property type="entry name" value="PRK00103.1-4"/>
    <property type="match status" value="1"/>
</dbReference>
<organism evidence="7 8">
    <name type="scientific">Candidatus Kinetoplastidibacterium blastocrithidiae TCC012E</name>
    <dbReference type="NCBI Taxonomy" id="1208922"/>
    <lineage>
        <taxon>Bacteria</taxon>
        <taxon>Pseudomonadati</taxon>
        <taxon>Pseudomonadota</taxon>
        <taxon>Betaproteobacteria</taxon>
        <taxon>Candidatus Kinetoplastidibacterium</taxon>
    </lineage>
</organism>
<keyword evidence="3 6" id="KW-0808">Transferase</keyword>
<name>M1M000_9PROT</name>
<protein>
    <recommendedName>
        <fullName evidence="6">Ribosomal RNA large subunit methyltransferase H</fullName>
        <ecNumber evidence="6">2.1.1.177</ecNumber>
    </recommendedName>
    <alternativeName>
        <fullName evidence="6">23S rRNA (pseudouridine1915-N3)-methyltransferase</fullName>
    </alternativeName>
    <alternativeName>
        <fullName evidence="6">23S rRNA m3Psi1915 methyltransferase</fullName>
    </alternativeName>
    <alternativeName>
        <fullName evidence="6">rRNA (pseudouridine-N3-)-methyltransferase RlmH</fullName>
    </alternativeName>
</protein>
<keyword evidence="8" id="KW-1185">Reference proteome</keyword>
<comment type="subunit">
    <text evidence="6">Homodimer.</text>
</comment>
<evidence type="ECO:0000256" key="2">
    <source>
        <dbReference type="ARBA" id="ARBA00022603"/>
    </source>
</evidence>
<dbReference type="GO" id="GO:0005737">
    <property type="term" value="C:cytoplasm"/>
    <property type="evidence" value="ECO:0007669"/>
    <property type="project" value="UniProtKB-SubCell"/>
</dbReference>
<dbReference type="PANTHER" id="PTHR33603:SF1">
    <property type="entry name" value="RIBOSOMAL RNA LARGE SUBUNIT METHYLTRANSFERASE H"/>
    <property type="match status" value="1"/>
</dbReference>
<feature type="binding site" evidence="6">
    <location>
        <position position="75"/>
    </location>
    <ligand>
        <name>S-adenosyl-L-methionine</name>
        <dbReference type="ChEBI" id="CHEBI:59789"/>
    </ligand>
</feature>
<accession>M1M000</accession>
<feature type="binding site" evidence="6">
    <location>
        <position position="106"/>
    </location>
    <ligand>
        <name>S-adenosyl-L-methionine</name>
        <dbReference type="ChEBI" id="CHEBI:59789"/>
    </ligand>
</feature>
<dbReference type="KEGG" id="kbt:BCUE_0430"/>
<evidence type="ECO:0000256" key="5">
    <source>
        <dbReference type="ARBA" id="ARBA00038303"/>
    </source>
</evidence>
<dbReference type="HAMAP" id="MF_00658">
    <property type="entry name" value="23SrRNA_methyltr_H"/>
    <property type="match status" value="1"/>
</dbReference>
<dbReference type="EC" id="2.1.1.177" evidence="6"/>
<dbReference type="PATRIC" id="fig|1208922.3.peg.188"/>
<keyword evidence="2 6" id="KW-0489">Methyltransferase</keyword>
<dbReference type="SUPFAM" id="SSF75217">
    <property type="entry name" value="alpha/beta knot"/>
    <property type="match status" value="1"/>
</dbReference>
<dbReference type="InterPro" id="IPR029026">
    <property type="entry name" value="tRNA_m1G_MTases_N"/>
</dbReference>
<dbReference type="InterPro" id="IPR003742">
    <property type="entry name" value="RlmH-like"/>
</dbReference>
<dbReference type="GO" id="GO:0070038">
    <property type="term" value="F:rRNA (pseudouridine-N3-)-methyltransferase activity"/>
    <property type="evidence" value="ECO:0007669"/>
    <property type="project" value="UniProtKB-UniRule"/>
</dbReference>
<evidence type="ECO:0000256" key="3">
    <source>
        <dbReference type="ARBA" id="ARBA00022679"/>
    </source>
</evidence>
<dbReference type="PANTHER" id="PTHR33603">
    <property type="entry name" value="METHYLTRANSFERASE"/>
    <property type="match status" value="1"/>
</dbReference>
<dbReference type="CDD" id="cd18081">
    <property type="entry name" value="RlmH-like"/>
    <property type="match status" value="1"/>
</dbReference>
<comment type="function">
    <text evidence="6">Specifically methylates the pseudouridine at position 1915 (m3Psi1915) in 23S rRNA.</text>
</comment>
<keyword evidence="1 6" id="KW-0698">rRNA processing</keyword>